<dbReference type="SMART" id="SM01232">
    <property type="entry name" value="H2TH"/>
    <property type="match status" value="1"/>
</dbReference>
<keyword evidence="9" id="KW-0326">Glycosidase</keyword>
<dbReference type="AlphaFoldDB" id="A0A3E2NVX8"/>
<organism evidence="11 12">
    <name type="scientific">Mucilaginibacter terrenus</name>
    <dbReference type="NCBI Taxonomy" id="2482727"/>
    <lineage>
        <taxon>Bacteria</taxon>
        <taxon>Pseudomonadati</taxon>
        <taxon>Bacteroidota</taxon>
        <taxon>Sphingobacteriia</taxon>
        <taxon>Sphingobacteriales</taxon>
        <taxon>Sphingobacteriaceae</taxon>
        <taxon>Mucilaginibacter</taxon>
    </lineage>
</organism>
<dbReference type="GO" id="GO:0003684">
    <property type="term" value="F:damaged DNA binding"/>
    <property type="evidence" value="ECO:0007669"/>
    <property type="project" value="InterPro"/>
</dbReference>
<dbReference type="GO" id="GO:0003906">
    <property type="term" value="F:DNA-(apurinic or apyrimidinic site) endonuclease activity"/>
    <property type="evidence" value="ECO:0007669"/>
    <property type="project" value="InterPro"/>
</dbReference>
<dbReference type="SUPFAM" id="SSF46946">
    <property type="entry name" value="S13-like H2TH domain"/>
    <property type="match status" value="1"/>
</dbReference>
<dbReference type="Gene3D" id="1.10.8.50">
    <property type="match status" value="1"/>
</dbReference>
<feature type="domain" description="Formamidopyrimidine-DNA glycosylase catalytic" evidence="10">
    <location>
        <begin position="2"/>
        <end position="105"/>
    </location>
</feature>
<sequence length="257" mass="29166">MPEIPDLNIFRKNLISKLVGKTLSKLTILIDRQLKVPEAALKEAFEGQVLTDIKRVGKELHFSFGNGHQLGVHLMLHGTMYWYEVKNEYRFTIAELLFDDGTGLAITDWQKAVILTLDPKPVKVPDAMAMPAGYLKKVLPKSSHLIKTVLTEGKTVIGIGNAYVDEILYEAKISPFSIANKIPEENIDVLTKAIKTVLTKAEHHILKNFPDTITEKERDFLQVHRPRETQTLSGEEILKAEIKKRKTYYTADQVLFE</sequence>
<keyword evidence="5" id="KW-0238">DNA-binding</keyword>
<dbReference type="Proteomes" id="UP000260823">
    <property type="component" value="Unassembled WGS sequence"/>
</dbReference>
<keyword evidence="8" id="KW-0511">Multifunctional enzyme</keyword>
<dbReference type="InterPro" id="IPR035937">
    <property type="entry name" value="FPG_N"/>
</dbReference>
<dbReference type="GO" id="GO:0006284">
    <property type="term" value="P:base-excision repair"/>
    <property type="evidence" value="ECO:0007669"/>
    <property type="project" value="InterPro"/>
</dbReference>
<dbReference type="SMART" id="SM00898">
    <property type="entry name" value="Fapy_DNA_glyco"/>
    <property type="match status" value="1"/>
</dbReference>
<dbReference type="OrthoDB" id="9800855at2"/>
<evidence type="ECO:0000256" key="9">
    <source>
        <dbReference type="ARBA" id="ARBA00023295"/>
    </source>
</evidence>
<evidence type="ECO:0000313" key="11">
    <source>
        <dbReference type="EMBL" id="RFZ85176.1"/>
    </source>
</evidence>
<keyword evidence="7" id="KW-0456">Lyase</keyword>
<accession>A0A3E2NVX8</accession>
<protein>
    <submittedName>
        <fullName evidence="11">Fpg/Nei family DNA glycosylase</fullName>
    </submittedName>
</protein>
<dbReference type="PANTHER" id="PTHR22993:SF9">
    <property type="entry name" value="FORMAMIDOPYRIMIDINE-DNA GLYCOSYLASE"/>
    <property type="match status" value="1"/>
</dbReference>
<dbReference type="Pfam" id="PF01149">
    <property type="entry name" value="Fapy_DNA_glyco"/>
    <property type="match status" value="1"/>
</dbReference>
<dbReference type="GO" id="GO:0008270">
    <property type="term" value="F:zinc ion binding"/>
    <property type="evidence" value="ECO:0007669"/>
    <property type="project" value="InterPro"/>
</dbReference>
<evidence type="ECO:0000256" key="8">
    <source>
        <dbReference type="ARBA" id="ARBA00023268"/>
    </source>
</evidence>
<evidence type="ECO:0000256" key="5">
    <source>
        <dbReference type="ARBA" id="ARBA00023125"/>
    </source>
</evidence>
<keyword evidence="6" id="KW-0234">DNA repair</keyword>
<dbReference type="PROSITE" id="PS51068">
    <property type="entry name" value="FPG_CAT"/>
    <property type="match status" value="1"/>
</dbReference>
<dbReference type="GO" id="GO:0034039">
    <property type="term" value="F:8-oxo-7,8-dihydroguanine DNA N-glycosylase activity"/>
    <property type="evidence" value="ECO:0007669"/>
    <property type="project" value="TreeGrafter"/>
</dbReference>
<evidence type="ECO:0000256" key="2">
    <source>
        <dbReference type="ARBA" id="ARBA00009409"/>
    </source>
</evidence>
<evidence type="ECO:0000256" key="6">
    <source>
        <dbReference type="ARBA" id="ARBA00023204"/>
    </source>
</evidence>
<evidence type="ECO:0000313" key="12">
    <source>
        <dbReference type="Proteomes" id="UP000260823"/>
    </source>
</evidence>
<name>A0A3E2NVX8_9SPHI</name>
<evidence type="ECO:0000256" key="1">
    <source>
        <dbReference type="ARBA" id="ARBA00001668"/>
    </source>
</evidence>
<keyword evidence="3" id="KW-0227">DNA damage</keyword>
<dbReference type="SUPFAM" id="SSF81624">
    <property type="entry name" value="N-terminal domain of MutM-like DNA repair proteins"/>
    <property type="match status" value="1"/>
</dbReference>
<gene>
    <name evidence="11" type="ORF">DYU05_06130</name>
</gene>
<evidence type="ECO:0000256" key="4">
    <source>
        <dbReference type="ARBA" id="ARBA00022801"/>
    </source>
</evidence>
<dbReference type="GO" id="GO:0016829">
    <property type="term" value="F:lyase activity"/>
    <property type="evidence" value="ECO:0007669"/>
    <property type="project" value="UniProtKB-KW"/>
</dbReference>
<dbReference type="RefSeq" id="WP_117382077.1">
    <property type="nucleotide sequence ID" value="NZ_QWDE01000001.1"/>
</dbReference>
<dbReference type="Pfam" id="PF06831">
    <property type="entry name" value="H2TH"/>
    <property type="match status" value="1"/>
</dbReference>
<proteinExistence type="inferred from homology"/>
<evidence type="ECO:0000259" key="10">
    <source>
        <dbReference type="PROSITE" id="PS51068"/>
    </source>
</evidence>
<keyword evidence="12" id="KW-1185">Reference proteome</keyword>
<dbReference type="InterPro" id="IPR010979">
    <property type="entry name" value="Ribosomal_uS13-like_H2TH"/>
</dbReference>
<dbReference type="EMBL" id="QWDE01000001">
    <property type="protein sequence ID" value="RFZ85176.1"/>
    <property type="molecule type" value="Genomic_DNA"/>
</dbReference>
<comment type="similarity">
    <text evidence="2">Belongs to the FPG family.</text>
</comment>
<dbReference type="InterPro" id="IPR015886">
    <property type="entry name" value="H2TH_FPG"/>
</dbReference>
<dbReference type="PANTHER" id="PTHR22993">
    <property type="entry name" value="FORMAMIDOPYRIMIDINE-DNA GLYCOSYLASE"/>
    <property type="match status" value="1"/>
</dbReference>
<keyword evidence="4" id="KW-0378">Hydrolase</keyword>
<comment type="caution">
    <text evidence="11">The sequence shown here is derived from an EMBL/GenBank/DDBJ whole genome shotgun (WGS) entry which is preliminary data.</text>
</comment>
<dbReference type="Gene3D" id="3.20.190.10">
    <property type="entry name" value="MutM-like, N-terminal"/>
    <property type="match status" value="1"/>
</dbReference>
<evidence type="ECO:0000256" key="7">
    <source>
        <dbReference type="ARBA" id="ARBA00023239"/>
    </source>
</evidence>
<reference evidence="11 12" key="1">
    <citation type="submission" date="2018-08" db="EMBL/GenBank/DDBJ databases">
        <title>Mucilaginibacter terrae sp. nov., isolated from manganese diggings.</title>
        <authorList>
            <person name="Huang Y."/>
            <person name="Zhou Z."/>
        </authorList>
    </citation>
    <scope>NUCLEOTIDE SEQUENCE [LARGE SCALE GENOMIC DNA]</scope>
    <source>
        <strain evidence="11 12">ZH6</strain>
    </source>
</reference>
<evidence type="ECO:0000256" key="3">
    <source>
        <dbReference type="ARBA" id="ARBA00022763"/>
    </source>
</evidence>
<comment type="catalytic activity">
    <reaction evidence="1">
        <text>Hydrolysis of DNA containing ring-opened 7-methylguanine residues, releasing 2,6-diamino-4-hydroxy-5-(N-methyl)formamidopyrimidine.</text>
        <dbReference type="EC" id="3.2.2.23"/>
    </reaction>
</comment>
<dbReference type="InterPro" id="IPR012319">
    <property type="entry name" value="FPG_cat"/>
</dbReference>